<feature type="transmembrane region" description="Helical" evidence="6">
    <location>
        <begin position="44"/>
        <end position="65"/>
    </location>
</feature>
<evidence type="ECO:0000256" key="4">
    <source>
        <dbReference type="ARBA" id="ARBA00022989"/>
    </source>
</evidence>
<dbReference type="InterPro" id="IPR005829">
    <property type="entry name" value="Sugar_transporter_CS"/>
</dbReference>
<dbReference type="PANTHER" id="PTHR23504:SF15">
    <property type="entry name" value="MAJOR FACILITATOR SUPERFAMILY (MFS) PROFILE DOMAIN-CONTAINING PROTEIN"/>
    <property type="match status" value="1"/>
</dbReference>
<dbReference type="PROSITE" id="PS50850">
    <property type="entry name" value="MFS"/>
    <property type="match status" value="1"/>
</dbReference>
<evidence type="ECO:0000259" key="7">
    <source>
        <dbReference type="PROSITE" id="PS50850"/>
    </source>
</evidence>
<gene>
    <name evidence="8" type="primary">tetA_5</name>
    <name evidence="8" type="ORF">GALL_396990</name>
</gene>
<reference evidence="8" key="1">
    <citation type="submission" date="2016-10" db="EMBL/GenBank/DDBJ databases">
        <title>Sequence of Gallionella enrichment culture.</title>
        <authorList>
            <person name="Poehlein A."/>
            <person name="Muehling M."/>
            <person name="Daniel R."/>
        </authorList>
    </citation>
    <scope>NUCLEOTIDE SEQUENCE</scope>
</reference>
<keyword evidence="5 6" id="KW-0472">Membrane</keyword>
<sequence length="407" mass="43386">MQNRLALVFILITVMLDAIGIGLIAPVMPDLLEHVTNSSLSNAAIWGGVLTTAFAVMQFVCGPTVGNLSDRFGRRPILLISLAFMAGNYLLMALATSVWVLLIGRILSGIASATQSTASAYIADISAPDQRAKNFGYIGAGFGVGFTLGPMIGGMLATIDIRAPFYAAALMASANFILGVLVLPETVTDLIRRPFTWARGNPLASFRSIGQLQGVKRLLIIYLIYSVAFWVYPSVWSYYGKAQFGWDTWMVGISLAFYGFCMIVVQATMIAPATKRFGEHRSALLGMLIDLCTYIFYGFITSSFWAIAITPITVLGGLVMPSLQSIMSQATPDNAQGELQGVLSSLNAVAMILSPLVMTATFSAFTAPDAAIHLPGAPFLLSAVLLVVCVAIHVARPRATAPALPLG</sequence>
<evidence type="ECO:0000256" key="3">
    <source>
        <dbReference type="ARBA" id="ARBA00022692"/>
    </source>
</evidence>
<dbReference type="SUPFAM" id="SSF103473">
    <property type="entry name" value="MFS general substrate transporter"/>
    <property type="match status" value="1"/>
</dbReference>
<dbReference type="PANTHER" id="PTHR23504">
    <property type="entry name" value="MAJOR FACILITATOR SUPERFAMILY DOMAIN-CONTAINING PROTEIN 10"/>
    <property type="match status" value="1"/>
</dbReference>
<keyword evidence="2" id="KW-0813">Transport</keyword>
<dbReference type="CDD" id="cd17388">
    <property type="entry name" value="MFS_TetA"/>
    <property type="match status" value="1"/>
</dbReference>
<dbReference type="Pfam" id="PF07690">
    <property type="entry name" value="MFS_1"/>
    <property type="match status" value="1"/>
</dbReference>
<dbReference type="Gene3D" id="1.20.1250.20">
    <property type="entry name" value="MFS general substrate transporter like domains"/>
    <property type="match status" value="1"/>
</dbReference>
<feature type="transmembrane region" description="Helical" evidence="6">
    <location>
        <begin position="77"/>
        <end position="100"/>
    </location>
</feature>
<feature type="transmembrane region" description="Helical" evidence="6">
    <location>
        <begin position="377"/>
        <end position="395"/>
    </location>
</feature>
<evidence type="ECO:0000256" key="1">
    <source>
        <dbReference type="ARBA" id="ARBA00004141"/>
    </source>
</evidence>
<feature type="transmembrane region" description="Helical" evidence="6">
    <location>
        <begin position="306"/>
        <end position="323"/>
    </location>
</feature>
<comment type="subcellular location">
    <subcellularLocation>
        <location evidence="1">Membrane</location>
        <topology evidence="1">Multi-pass membrane protein</topology>
    </subcellularLocation>
</comment>
<evidence type="ECO:0000313" key="8">
    <source>
        <dbReference type="EMBL" id="OIQ78592.1"/>
    </source>
</evidence>
<feature type="transmembrane region" description="Helical" evidence="6">
    <location>
        <begin position="251"/>
        <end position="271"/>
    </location>
</feature>
<evidence type="ECO:0000256" key="6">
    <source>
        <dbReference type="SAM" id="Phobius"/>
    </source>
</evidence>
<evidence type="ECO:0000256" key="5">
    <source>
        <dbReference type="ARBA" id="ARBA00023136"/>
    </source>
</evidence>
<keyword evidence="4 6" id="KW-1133">Transmembrane helix</keyword>
<organism evidence="8">
    <name type="scientific">mine drainage metagenome</name>
    <dbReference type="NCBI Taxonomy" id="410659"/>
    <lineage>
        <taxon>unclassified sequences</taxon>
        <taxon>metagenomes</taxon>
        <taxon>ecological metagenomes</taxon>
    </lineage>
</organism>
<feature type="transmembrane region" description="Helical" evidence="6">
    <location>
        <begin position="165"/>
        <end position="183"/>
    </location>
</feature>
<feature type="transmembrane region" description="Helical" evidence="6">
    <location>
        <begin position="283"/>
        <end position="300"/>
    </location>
</feature>
<feature type="transmembrane region" description="Helical" evidence="6">
    <location>
        <begin position="218"/>
        <end position="239"/>
    </location>
</feature>
<proteinExistence type="predicted"/>
<dbReference type="InterPro" id="IPR011701">
    <property type="entry name" value="MFS"/>
</dbReference>
<feature type="transmembrane region" description="Helical" evidence="6">
    <location>
        <begin position="344"/>
        <end position="365"/>
    </location>
</feature>
<dbReference type="InterPro" id="IPR036259">
    <property type="entry name" value="MFS_trans_sf"/>
</dbReference>
<feature type="transmembrane region" description="Helical" evidence="6">
    <location>
        <begin position="106"/>
        <end position="123"/>
    </location>
</feature>
<comment type="caution">
    <text evidence="8">The sequence shown here is derived from an EMBL/GenBank/DDBJ whole genome shotgun (WGS) entry which is preliminary data.</text>
</comment>
<dbReference type="PROSITE" id="PS00216">
    <property type="entry name" value="SUGAR_TRANSPORT_1"/>
    <property type="match status" value="1"/>
</dbReference>
<accession>A0A1J5Q5E8</accession>
<name>A0A1J5Q5E8_9ZZZZ</name>
<evidence type="ECO:0000256" key="2">
    <source>
        <dbReference type="ARBA" id="ARBA00022448"/>
    </source>
</evidence>
<protein>
    <submittedName>
        <fullName evidence="8">Tetracycline resistance protein, class C</fullName>
    </submittedName>
</protein>
<feature type="domain" description="Major facilitator superfamily (MFS) profile" evidence="7">
    <location>
        <begin position="6"/>
        <end position="400"/>
    </location>
</feature>
<dbReference type="GO" id="GO:0016020">
    <property type="term" value="C:membrane"/>
    <property type="evidence" value="ECO:0007669"/>
    <property type="project" value="UniProtKB-SubCell"/>
</dbReference>
<dbReference type="InterPro" id="IPR020846">
    <property type="entry name" value="MFS_dom"/>
</dbReference>
<dbReference type="GO" id="GO:0022857">
    <property type="term" value="F:transmembrane transporter activity"/>
    <property type="evidence" value="ECO:0007669"/>
    <property type="project" value="InterPro"/>
</dbReference>
<dbReference type="EMBL" id="MLJW01001373">
    <property type="protein sequence ID" value="OIQ78592.1"/>
    <property type="molecule type" value="Genomic_DNA"/>
</dbReference>
<feature type="transmembrane region" description="Helical" evidence="6">
    <location>
        <begin position="135"/>
        <end position="159"/>
    </location>
</feature>
<dbReference type="AlphaFoldDB" id="A0A1J5Q5E8"/>
<dbReference type="PRINTS" id="PR01035">
    <property type="entry name" value="TCRTETA"/>
</dbReference>
<keyword evidence="3 6" id="KW-0812">Transmembrane</keyword>
<dbReference type="InterPro" id="IPR001958">
    <property type="entry name" value="Tet-R_TetA/multi-R_MdtG-like"/>
</dbReference>